<evidence type="ECO:0000256" key="3">
    <source>
        <dbReference type="ARBA" id="ARBA00022898"/>
    </source>
</evidence>
<dbReference type="eggNOG" id="COG0156">
    <property type="taxonomic scope" value="Bacteria"/>
</dbReference>
<evidence type="ECO:0000256" key="5">
    <source>
        <dbReference type="SAM" id="MobiDB-lite"/>
    </source>
</evidence>
<dbReference type="Pfam" id="PF00155">
    <property type="entry name" value="Aminotran_1_2"/>
    <property type="match status" value="1"/>
</dbReference>
<dbReference type="GO" id="GO:0030170">
    <property type="term" value="F:pyridoxal phosphate binding"/>
    <property type="evidence" value="ECO:0007669"/>
    <property type="project" value="InterPro"/>
</dbReference>
<comment type="cofactor">
    <cofactor evidence="1 4">
        <name>pyridoxal 5'-phosphate</name>
        <dbReference type="ChEBI" id="CHEBI:597326"/>
    </cofactor>
</comment>
<dbReference type="InterPro" id="IPR050087">
    <property type="entry name" value="AON_synthase_class-II"/>
</dbReference>
<reference evidence="7 8" key="1">
    <citation type="journal article" date="2000" name="DNA Res.">
        <title>Complete genome structure of the nitrogen-fixing symbiotic bacterium Mesorhizobium loti.</title>
        <authorList>
            <person name="Kaneko T."/>
            <person name="Nakamura Y."/>
            <person name="Sato S."/>
            <person name="Asamizu E."/>
            <person name="Kato T."/>
            <person name="Sasamoto S."/>
            <person name="Watanabe A."/>
            <person name="Idesawa K."/>
            <person name="Ishikawa A."/>
            <person name="Kawashima K."/>
            <person name="Kimura T."/>
            <person name="Kishida Y."/>
            <person name="Kiyokawa C."/>
            <person name="Kohara M."/>
            <person name="Matsumoto M."/>
            <person name="Matsuno A."/>
            <person name="Mochizuki Y."/>
            <person name="Nakayama S."/>
            <person name="Nakazaki N."/>
            <person name="Shimpo S."/>
            <person name="Sugimoto M."/>
            <person name="Takeuchi C."/>
            <person name="Yamada M."/>
            <person name="Tabata S."/>
        </authorList>
    </citation>
    <scope>NUCLEOTIDE SEQUENCE [LARGE SCALE GENOMIC DNA]</scope>
    <source>
        <strain evidence="8">LMG 29417 / CECT 9101 / MAFF 303099</strain>
    </source>
</reference>
<sequence>MQAYTDLGERLCTWFGVEHVVSMISGYTGPMTLLQGLRDDFDVVFVDAATHYSARDAIPTLGKPAHSFGHLDAGSLAEALSRDVGTGQRPVVVVDGVFPSTGALAPLADCPKAMAPYNGALLCIDDSHGAGAIGESGRGSLEHACLETEGNYFAGTLSKAFGALGGVIPGDAALAEKVGRNAMIMRGASLPPPSAAAAAAHPADDAANALRPRPQCAPHEKRFARAGLRCRRHADPYRFHQGRHRLRRAASPARRTRHRRQGDARDIPTPPTCR</sequence>
<feature type="compositionally biased region" description="Low complexity" evidence="5">
    <location>
        <begin position="195"/>
        <end position="210"/>
    </location>
</feature>
<dbReference type="PROSITE" id="PS00599">
    <property type="entry name" value="AA_TRANSFER_CLASS_2"/>
    <property type="match status" value="1"/>
</dbReference>
<dbReference type="AlphaFoldDB" id="Q988N5"/>
<keyword evidence="2" id="KW-0808">Transferase</keyword>
<feature type="region of interest" description="Disordered" evidence="5">
    <location>
        <begin position="191"/>
        <end position="218"/>
    </location>
</feature>
<dbReference type="InterPro" id="IPR001917">
    <property type="entry name" value="Aminotrans_II_pyridoxalP_BS"/>
</dbReference>
<feature type="domain" description="Aminotransferase class I/classII large" evidence="6">
    <location>
        <begin position="4"/>
        <end position="210"/>
    </location>
</feature>
<evidence type="ECO:0000313" key="7">
    <source>
        <dbReference type="EMBL" id="BAB52912.1"/>
    </source>
</evidence>
<comment type="similarity">
    <text evidence="4">Belongs to the class-II pyridoxal-phosphate-dependent aminotransferase family.</text>
</comment>
<dbReference type="GO" id="GO:0016740">
    <property type="term" value="F:transferase activity"/>
    <property type="evidence" value="ECO:0007669"/>
    <property type="project" value="UniProtKB-KW"/>
</dbReference>
<feature type="compositionally biased region" description="Basic residues" evidence="5">
    <location>
        <begin position="240"/>
        <end position="260"/>
    </location>
</feature>
<evidence type="ECO:0000256" key="2">
    <source>
        <dbReference type="ARBA" id="ARBA00022679"/>
    </source>
</evidence>
<dbReference type="KEGG" id="mlo:mll6664"/>
<organism evidence="7 8">
    <name type="scientific">Mesorhizobium japonicum (strain LMG 29417 / CECT 9101 / MAFF 303099)</name>
    <name type="common">Mesorhizobium loti (strain MAFF 303099)</name>
    <dbReference type="NCBI Taxonomy" id="266835"/>
    <lineage>
        <taxon>Bacteria</taxon>
        <taxon>Pseudomonadati</taxon>
        <taxon>Pseudomonadota</taxon>
        <taxon>Alphaproteobacteria</taxon>
        <taxon>Hyphomicrobiales</taxon>
        <taxon>Phyllobacteriaceae</taxon>
        <taxon>Mesorhizobium</taxon>
    </lineage>
</organism>
<accession>Q988N5</accession>
<feature type="region of interest" description="Disordered" evidence="5">
    <location>
        <begin position="235"/>
        <end position="274"/>
    </location>
</feature>
<dbReference type="PANTHER" id="PTHR13693:SF3">
    <property type="entry name" value="LD36009P"/>
    <property type="match status" value="1"/>
</dbReference>
<dbReference type="SUPFAM" id="SSF53383">
    <property type="entry name" value="PLP-dependent transferases"/>
    <property type="match status" value="1"/>
</dbReference>
<name>Q988N5_RHILO</name>
<protein>
    <submittedName>
        <fullName evidence="7">Mll6664 protein</fullName>
    </submittedName>
</protein>
<evidence type="ECO:0000313" key="8">
    <source>
        <dbReference type="Proteomes" id="UP000000552"/>
    </source>
</evidence>
<dbReference type="HOGENOM" id="CLU_1015163_0_0_5"/>
<gene>
    <name evidence="7" type="ordered locus">mll6664</name>
</gene>
<dbReference type="Proteomes" id="UP000000552">
    <property type="component" value="Chromosome"/>
</dbReference>
<keyword evidence="3 4" id="KW-0663">Pyridoxal phosphate</keyword>
<proteinExistence type="inferred from homology"/>
<dbReference type="Gene3D" id="3.40.640.10">
    <property type="entry name" value="Type I PLP-dependent aspartate aminotransferase-like (Major domain)"/>
    <property type="match status" value="1"/>
</dbReference>
<dbReference type="PANTHER" id="PTHR13693">
    <property type="entry name" value="CLASS II AMINOTRANSFERASE/8-AMINO-7-OXONONANOATE SYNTHASE"/>
    <property type="match status" value="1"/>
</dbReference>
<dbReference type="RefSeq" id="WP_010914225.1">
    <property type="nucleotide sequence ID" value="NC_002678.2"/>
</dbReference>
<evidence type="ECO:0000256" key="4">
    <source>
        <dbReference type="RuleBase" id="RU003693"/>
    </source>
</evidence>
<dbReference type="InterPro" id="IPR015421">
    <property type="entry name" value="PyrdxlP-dep_Trfase_major"/>
</dbReference>
<dbReference type="EMBL" id="BA000012">
    <property type="protein sequence ID" value="BAB52912.1"/>
    <property type="molecule type" value="Genomic_DNA"/>
</dbReference>
<evidence type="ECO:0000256" key="1">
    <source>
        <dbReference type="ARBA" id="ARBA00001933"/>
    </source>
</evidence>
<dbReference type="InterPro" id="IPR015424">
    <property type="entry name" value="PyrdxlP-dep_Trfase"/>
</dbReference>
<evidence type="ECO:0000259" key="6">
    <source>
        <dbReference type="Pfam" id="PF00155"/>
    </source>
</evidence>
<dbReference type="InterPro" id="IPR004839">
    <property type="entry name" value="Aminotransferase_I/II_large"/>
</dbReference>